<name>A0AAF0IBL1_ODILC</name>
<sequence>MDSALIIFSRSPYGHINIIEASRVAQGLLVLDKTVACVFIGDGVISLLKNQEPAGIGVNSVKLALKYLVDAGVDFYALKDSLIERGLTEEMLDKEYNIKVIGIDELTSLQDKFETSIFF</sequence>
<evidence type="ECO:0000313" key="2">
    <source>
        <dbReference type="EMBL" id="WEU40077.1"/>
    </source>
</evidence>
<proteinExistence type="inferred from homology"/>
<dbReference type="InterPro" id="IPR003787">
    <property type="entry name" value="Sulphur_relay_DsrE/F-like"/>
</dbReference>
<dbReference type="InterPro" id="IPR027396">
    <property type="entry name" value="DsrEFH-like"/>
</dbReference>
<dbReference type="Pfam" id="PF02635">
    <property type="entry name" value="DsrE"/>
    <property type="match status" value="1"/>
</dbReference>
<dbReference type="PANTHER" id="PTHR38780:SF1">
    <property type="entry name" value="PROTEIN TUSC"/>
    <property type="match status" value="1"/>
</dbReference>
<dbReference type="Gene3D" id="3.40.1260.10">
    <property type="entry name" value="DsrEFH-like"/>
    <property type="match status" value="1"/>
</dbReference>
<dbReference type="InterPro" id="IPR017462">
    <property type="entry name" value="Sulphur_relay_TusC/DsrF"/>
</dbReference>
<reference evidence="2" key="2">
    <citation type="journal article" date="2022" name="Nat. Microbiol.">
        <title>A closed Candidatus Odinarchaeum chromosome exposes Asgard archaeal viruses.</title>
        <authorList>
            <person name="Tamarit D."/>
            <person name="Caceres E.F."/>
            <person name="Krupovic M."/>
            <person name="Nijland R."/>
            <person name="Eme L."/>
            <person name="Robinson N.P."/>
            <person name="Ettema T.J.G."/>
        </authorList>
    </citation>
    <scope>NUCLEOTIDE SEQUENCE</scope>
    <source>
        <strain evidence="2">LCB_4</strain>
    </source>
</reference>
<organism evidence="2 3">
    <name type="scientific">Odinarchaeota yellowstonii (strain LCB_4)</name>
    <dbReference type="NCBI Taxonomy" id="1841599"/>
    <lineage>
        <taxon>Archaea</taxon>
        <taxon>Promethearchaeati</taxon>
        <taxon>Candidatus Odinarchaeota</taxon>
        <taxon>Candidatus Odinarchaeia</taxon>
        <taxon>Candidatus Odinarchaeales</taxon>
        <taxon>Candidatus Odinarchaeaceae</taxon>
        <taxon>Candidatus Odinarchaeum</taxon>
    </lineage>
</organism>
<dbReference type="Proteomes" id="UP000186851">
    <property type="component" value="Chromosome"/>
</dbReference>
<evidence type="ECO:0000313" key="3">
    <source>
        <dbReference type="Proteomes" id="UP000186851"/>
    </source>
</evidence>
<dbReference type="AlphaFoldDB" id="A0AAF0IBL1"/>
<protein>
    <submittedName>
        <fullName evidence="2">DsrE family protein</fullName>
    </submittedName>
</protein>
<dbReference type="SUPFAM" id="SSF75169">
    <property type="entry name" value="DsrEFH-like"/>
    <property type="match status" value="1"/>
</dbReference>
<comment type="similarity">
    <text evidence="1">Belongs to the DsrF/TusC family.</text>
</comment>
<gene>
    <name evidence="2" type="ORF">OdinLCB4_006295</name>
</gene>
<reference evidence="2" key="1">
    <citation type="journal article" date="2017" name="Nature">
        <title>Asgard archaea illuminate the origin of eukaryotic cellular complexity.</title>
        <authorList>
            <person name="Zaremba-Niedzwiedzka K."/>
            <person name="Caceres E.F."/>
            <person name="Saw J.H."/>
            <person name="Backstrom D."/>
            <person name="Juzokaite L."/>
            <person name="Vancaester E."/>
            <person name="Seitz K.W."/>
            <person name="Anantharaman K."/>
            <person name="Starnawski P."/>
            <person name="Kjeldsen K.U."/>
            <person name="Scott M.B."/>
            <person name="Nunoura T."/>
            <person name="Banfield J.F."/>
            <person name="Schramm A."/>
            <person name="Baker B.J."/>
            <person name="Spang A."/>
            <person name="Ettema T.J.G."/>
        </authorList>
    </citation>
    <scope>NUCLEOTIDE SEQUENCE</scope>
    <source>
        <strain evidence="2">LCB_4</strain>
    </source>
</reference>
<dbReference type="PANTHER" id="PTHR38780">
    <property type="entry name" value="PROTEIN TUSC"/>
    <property type="match status" value="1"/>
</dbReference>
<dbReference type="EMBL" id="CP091871">
    <property type="protein sequence ID" value="WEU40077.1"/>
    <property type="molecule type" value="Genomic_DNA"/>
</dbReference>
<dbReference type="KEGG" id="oyw:OdinLCB4_006295"/>
<accession>A0AAF0IBL1</accession>
<evidence type="ECO:0000256" key="1">
    <source>
        <dbReference type="ARBA" id="ARBA00005996"/>
    </source>
</evidence>